<evidence type="ECO:0000313" key="11">
    <source>
        <dbReference type="Proteomes" id="UP000236291"/>
    </source>
</evidence>
<evidence type="ECO:0000256" key="7">
    <source>
        <dbReference type="ARBA" id="ARBA00023315"/>
    </source>
</evidence>
<evidence type="ECO:0000256" key="3">
    <source>
        <dbReference type="ARBA" id="ARBA00011553"/>
    </source>
</evidence>
<keyword evidence="7" id="KW-0012">Acyltransferase</keyword>
<keyword evidence="5" id="KW-0028">Amino-acid biosynthesis</keyword>
<dbReference type="SUPFAM" id="SSF51161">
    <property type="entry name" value="Trimeric LpxA-like enzymes"/>
    <property type="match status" value="1"/>
</dbReference>
<protein>
    <recommendedName>
        <fullName evidence="4">serine O-acetyltransferase</fullName>
        <ecNumber evidence="4">2.3.1.30</ecNumber>
    </recommendedName>
</protein>
<dbReference type="InterPro" id="IPR053376">
    <property type="entry name" value="Serine_acetyltransferase"/>
</dbReference>
<feature type="compositionally biased region" description="Basic and acidic residues" evidence="8">
    <location>
        <begin position="306"/>
        <end position="319"/>
    </location>
</feature>
<dbReference type="FunFam" id="2.160.10.10:FF:000002">
    <property type="entry name" value="Serine acetyltransferase"/>
    <property type="match status" value="1"/>
</dbReference>
<dbReference type="OrthoDB" id="25818at2759"/>
<dbReference type="GO" id="GO:0000103">
    <property type="term" value="P:sulfate assimilation"/>
    <property type="evidence" value="ECO:0007669"/>
    <property type="project" value="UniProtKB-ARBA"/>
</dbReference>
<dbReference type="Gene3D" id="2.160.10.10">
    <property type="entry name" value="Hexapeptide repeat proteins"/>
    <property type="match status" value="1"/>
</dbReference>
<dbReference type="Pfam" id="PF06426">
    <property type="entry name" value="SATase_N"/>
    <property type="match status" value="1"/>
</dbReference>
<reference evidence="10 11" key="2">
    <citation type="journal article" date="2017" name="Front. Plant Sci.">
        <title>Gene Classification and Mining of Molecular Markers Useful in Red Clover (Trifolium pratense) Breeding.</title>
        <authorList>
            <person name="Istvanek J."/>
            <person name="Dluhosova J."/>
            <person name="Dluhos P."/>
            <person name="Patkova L."/>
            <person name="Nedelnik J."/>
            <person name="Repkova J."/>
        </authorList>
    </citation>
    <scope>NUCLEOTIDE SEQUENCE [LARGE SCALE GENOMIC DNA]</scope>
    <source>
        <strain evidence="11">cv. Tatra</strain>
        <tissue evidence="10">Young leaves</tissue>
    </source>
</reference>
<comment type="pathway">
    <text evidence="1">Amino-acid biosynthesis; L-cysteine biosynthesis; L-cysteine from L-serine: step 1/2.</text>
</comment>
<dbReference type="EC" id="2.3.1.30" evidence="4"/>
<dbReference type="Pfam" id="PF00132">
    <property type="entry name" value="Hexapep"/>
    <property type="match status" value="1"/>
</dbReference>
<dbReference type="InterPro" id="IPR045304">
    <property type="entry name" value="LbH_SAT"/>
</dbReference>
<comment type="caution">
    <text evidence="10">The sequence shown here is derived from an EMBL/GenBank/DDBJ whole genome shotgun (WGS) entry which is preliminary data.</text>
</comment>
<evidence type="ECO:0000256" key="5">
    <source>
        <dbReference type="ARBA" id="ARBA00022605"/>
    </source>
</evidence>
<dbReference type="Proteomes" id="UP000236291">
    <property type="component" value="Unassembled WGS sequence"/>
</dbReference>
<name>A0A2K3NS55_TRIPR</name>
<feature type="region of interest" description="Disordered" evidence="8">
    <location>
        <begin position="306"/>
        <end position="334"/>
    </location>
</feature>
<dbReference type="STRING" id="57577.A0A2K3NS55"/>
<evidence type="ECO:0000256" key="1">
    <source>
        <dbReference type="ARBA" id="ARBA00004876"/>
    </source>
</evidence>
<keyword evidence="6 10" id="KW-0808">Transferase</keyword>
<dbReference type="GO" id="GO:0005829">
    <property type="term" value="C:cytosol"/>
    <property type="evidence" value="ECO:0007669"/>
    <property type="project" value="UniProtKB-ARBA"/>
</dbReference>
<dbReference type="GO" id="GO:0006535">
    <property type="term" value="P:cysteine biosynthetic process from serine"/>
    <property type="evidence" value="ECO:0007669"/>
    <property type="project" value="InterPro"/>
</dbReference>
<dbReference type="CDD" id="cd03354">
    <property type="entry name" value="LbH_SAT"/>
    <property type="match status" value="1"/>
</dbReference>
<accession>A0A2K3NS55</accession>
<dbReference type="InterPro" id="IPR011004">
    <property type="entry name" value="Trimer_LpxA-like_sf"/>
</dbReference>
<sequence>MVSEQCLPLTSTHLLEKVFPVYALALPDPNPDYILDGSDPIWEAIKAEAKLEAEKEPILSSFLYASVLAHECLEQVLAFVVANRLQSPTLLATQLVDIMCNVVMHDKAIQRSIRFDVQAFKDRDPACLSYCSAILYMKGFHALQVYRVAHALWHQGRQILALALQSRVSEVFGIDIHPAAKIGEGILLDHGTGVVIGETAVIGNRVSFMQGVTLGGTGKEIGDRHPKIGDGVLIGAGSTILGNIKIGEGVMIAAGSLVLKDAPPRSMVAGTPAKVLGSLRDHFPSLTMKHDATKPFFTQVAAKFNDEKSGGAENPEKNEANTIERFGCLDLTSD</sequence>
<dbReference type="PANTHER" id="PTHR42811">
    <property type="entry name" value="SERINE ACETYLTRANSFERASE"/>
    <property type="match status" value="1"/>
</dbReference>
<dbReference type="InterPro" id="IPR042122">
    <property type="entry name" value="Ser_AcTrfase_N_sf"/>
</dbReference>
<comment type="similarity">
    <text evidence="2">Belongs to the transferase hexapeptide repeat family.</text>
</comment>
<dbReference type="InterPro" id="IPR010493">
    <property type="entry name" value="Ser_AcTrfase_N"/>
</dbReference>
<dbReference type="EMBL" id="ASHM01001015">
    <property type="protein sequence ID" value="PNY05866.1"/>
    <property type="molecule type" value="Genomic_DNA"/>
</dbReference>
<dbReference type="Gramene" id="Tp57577_TGAC_v2_mRNA25998">
    <property type="protein sequence ID" value="Tp57577_TGAC_v2_mRNA25998"/>
    <property type="gene ID" value="Tp57577_TGAC_v2_gene25139"/>
</dbReference>
<evidence type="ECO:0000313" key="10">
    <source>
        <dbReference type="EMBL" id="PNY05866.1"/>
    </source>
</evidence>
<proteinExistence type="inferred from homology"/>
<dbReference type="AlphaFoldDB" id="A0A2K3NS55"/>
<evidence type="ECO:0000256" key="8">
    <source>
        <dbReference type="SAM" id="MobiDB-lite"/>
    </source>
</evidence>
<dbReference type="FunFam" id="1.10.3130.10:FF:000005">
    <property type="entry name" value="Serine acetyltransferase 4"/>
    <property type="match status" value="1"/>
</dbReference>
<dbReference type="GO" id="GO:0009001">
    <property type="term" value="F:serine O-acetyltransferase activity"/>
    <property type="evidence" value="ECO:0007669"/>
    <property type="project" value="UniProtKB-EC"/>
</dbReference>
<dbReference type="NCBIfam" id="TIGR01172">
    <property type="entry name" value="cysE"/>
    <property type="match status" value="1"/>
</dbReference>
<dbReference type="InterPro" id="IPR005881">
    <property type="entry name" value="Ser_O-AcTrfase"/>
</dbReference>
<dbReference type="Gene3D" id="1.10.3130.10">
    <property type="entry name" value="serine acetyltransferase, domain 1"/>
    <property type="match status" value="1"/>
</dbReference>
<comment type="subunit">
    <text evidence="3">Homomultimer.</text>
</comment>
<dbReference type="SMART" id="SM00971">
    <property type="entry name" value="SATase_N"/>
    <property type="match status" value="1"/>
</dbReference>
<reference evidence="10 11" key="1">
    <citation type="journal article" date="2014" name="Am. J. Bot.">
        <title>Genome assembly and annotation for red clover (Trifolium pratense; Fabaceae).</title>
        <authorList>
            <person name="Istvanek J."/>
            <person name="Jaros M."/>
            <person name="Krenek A."/>
            <person name="Repkova J."/>
        </authorList>
    </citation>
    <scope>NUCLEOTIDE SEQUENCE [LARGE SCALE GENOMIC DNA]</scope>
    <source>
        <strain evidence="11">cv. Tatra</strain>
        <tissue evidence="10">Young leaves</tissue>
    </source>
</reference>
<gene>
    <name evidence="10" type="ORF">L195_g002324</name>
</gene>
<dbReference type="NCBIfam" id="NF041874">
    <property type="entry name" value="EPS_EpsC"/>
    <property type="match status" value="1"/>
</dbReference>
<feature type="domain" description="Serine acetyltransferase N-terminal" evidence="9">
    <location>
        <begin position="41"/>
        <end position="145"/>
    </location>
</feature>
<evidence type="ECO:0000259" key="9">
    <source>
        <dbReference type="SMART" id="SM00971"/>
    </source>
</evidence>
<evidence type="ECO:0000256" key="4">
    <source>
        <dbReference type="ARBA" id="ARBA00013266"/>
    </source>
</evidence>
<organism evidence="10 11">
    <name type="scientific">Trifolium pratense</name>
    <name type="common">Red clover</name>
    <dbReference type="NCBI Taxonomy" id="57577"/>
    <lineage>
        <taxon>Eukaryota</taxon>
        <taxon>Viridiplantae</taxon>
        <taxon>Streptophyta</taxon>
        <taxon>Embryophyta</taxon>
        <taxon>Tracheophyta</taxon>
        <taxon>Spermatophyta</taxon>
        <taxon>Magnoliopsida</taxon>
        <taxon>eudicotyledons</taxon>
        <taxon>Gunneridae</taxon>
        <taxon>Pentapetalae</taxon>
        <taxon>rosids</taxon>
        <taxon>fabids</taxon>
        <taxon>Fabales</taxon>
        <taxon>Fabaceae</taxon>
        <taxon>Papilionoideae</taxon>
        <taxon>50 kb inversion clade</taxon>
        <taxon>NPAAA clade</taxon>
        <taxon>Hologalegina</taxon>
        <taxon>IRL clade</taxon>
        <taxon>Trifolieae</taxon>
        <taxon>Trifolium</taxon>
    </lineage>
</organism>
<evidence type="ECO:0000256" key="6">
    <source>
        <dbReference type="ARBA" id="ARBA00022679"/>
    </source>
</evidence>
<dbReference type="InterPro" id="IPR001451">
    <property type="entry name" value="Hexapep"/>
</dbReference>
<evidence type="ECO:0000256" key="2">
    <source>
        <dbReference type="ARBA" id="ARBA00007274"/>
    </source>
</evidence>
<dbReference type="UniPathway" id="UPA00136">
    <property type="reaction ID" value="UER00199"/>
</dbReference>